<reference evidence="10" key="1">
    <citation type="submission" date="2016-06" db="EMBL/GenBank/DDBJ databases">
        <title>Draft Genome sequence of the fungus Inonotus baumii.</title>
        <authorList>
            <person name="Zhu H."/>
            <person name="Lin W."/>
        </authorList>
    </citation>
    <scope>NUCLEOTIDE SEQUENCE</scope>
    <source>
        <strain evidence="10">821</strain>
    </source>
</reference>
<dbReference type="OrthoDB" id="412814at2759"/>
<dbReference type="SUPFAM" id="SSF51197">
    <property type="entry name" value="Clavaminate synthase-like"/>
    <property type="match status" value="1"/>
</dbReference>
<keyword evidence="4" id="KW-0223">Dioxygenase</keyword>
<evidence type="ECO:0000259" key="9">
    <source>
        <dbReference type="PROSITE" id="PS51471"/>
    </source>
</evidence>
<keyword evidence="6" id="KW-0408">Iron</keyword>
<dbReference type="PROSITE" id="PS51471">
    <property type="entry name" value="FE2OG_OXY"/>
    <property type="match status" value="1"/>
</dbReference>
<evidence type="ECO:0000256" key="2">
    <source>
        <dbReference type="ARBA" id="ARBA00007879"/>
    </source>
</evidence>
<proteinExistence type="inferred from homology"/>
<feature type="domain" description="Fe2OG dioxygenase" evidence="9">
    <location>
        <begin position="101"/>
        <end position="260"/>
    </location>
</feature>
<feature type="compositionally biased region" description="Polar residues" evidence="8">
    <location>
        <begin position="158"/>
        <end position="176"/>
    </location>
</feature>
<keyword evidence="3" id="KW-0479">Metal-binding</keyword>
<comment type="similarity">
    <text evidence="2">Belongs to the alkB family.</text>
</comment>
<dbReference type="InterPro" id="IPR027450">
    <property type="entry name" value="AlkB-like"/>
</dbReference>
<gene>
    <name evidence="10" type="ORF">A7U60_g7044</name>
</gene>
<dbReference type="InterPro" id="IPR005123">
    <property type="entry name" value="Oxoglu/Fe-dep_dioxygenase_dom"/>
</dbReference>
<dbReference type="Proteomes" id="UP000757232">
    <property type="component" value="Unassembled WGS sequence"/>
</dbReference>
<evidence type="ECO:0000256" key="6">
    <source>
        <dbReference type="ARBA" id="ARBA00023004"/>
    </source>
</evidence>
<evidence type="ECO:0000256" key="4">
    <source>
        <dbReference type="ARBA" id="ARBA00022964"/>
    </source>
</evidence>
<feature type="region of interest" description="Disordered" evidence="8">
    <location>
        <begin position="151"/>
        <end position="181"/>
    </location>
</feature>
<evidence type="ECO:0000256" key="8">
    <source>
        <dbReference type="SAM" id="MobiDB-lite"/>
    </source>
</evidence>
<dbReference type="AlphaFoldDB" id="A0A9Q5HTZ9"/>
<accession>A0A9Q5HTZ9</accession>
<dbReference type="PANTHER" id="PTHR46030">
    <property type="entry name" value="ALPHA-KETOGLUTARATE-DEPENDENT DIOXYGENASE ALKB HOMOLOG 6"/>
    <property type="match status" value="1"/>
</dbReference>
<dbReference type="InterPro" id="IPR037151">
    <property type="entry name" value="AlkB-like_sf"/>
</dbReference>
<dbReference type="GO" id="GO:0005634">
    <property type="term" value="C:nucleus"/>
    <property type="evidence" value="ECO:0007669"/>
    <property type="project" value="UniProtKB-SubCell"/>
</dbReference>
<dbReference type="EMBL" id="LNZH02000206">
    <property type="protein sequence ID" value="OCB85911.1"/>
    <property type="molecule type" value="Genomic_DNA"/>
</dbReference>
<protein>
    <recommendedName>
        <fullName evidence="9">Fe2OG dioxygenase domain-containing protein</fullName>
    </recommendedName>
</protein>
<keyword evidence="5" id="KW-0560">Oxidoreductase</keyword>
<comment type="caution">
    <text evidence="10">The sequence shown here is derived from an EMBL/GenBank/DDBJ whole genome shotgun (WGS) entry which is preliminary data.</text>
</comment>
<evidence type="ECO:0000256" key="3">
    <source>
        <dbReference type="ARBA" id="ARBA00022723"/>
    </source>
</evidence>
<evidence type="ECO:0000313" key="10">
    <source>
        <dbReference type="EMBL" id="OCB85911.1"/>
    </source>
</evidence>
<evidence type="ECO:0000313" key="11">
    <source>
        <dbReference type="Proteomes" id="UP000757232"/>
    </source>
</evidence>
<organism evidence="10 11">
    <name type="scientific">Sanghuangporus baumii</name>
    <name type="common">Phellinus baumii</name>
    <dbReference type="NCBI Taxonomy" id="108892"/>
    <lineage>
        <taxon>Eukaryota</taxon>
        <taxon>Fungi</taxon>
        <taxon>Dikarya</taxon>
        <taxon>Basidiomycota</taxon>
        <taxon>Agaricomycotina</taxon>
        <taxon>Agaricomycetes</taxon>
        <taxon>Hymenochaetales</taxon>
        <taxon>Hymenochaetaceae</taxon>
        <taxon>Sanghuangporus</taxon>
    </lineage>
</organism>
<dbReference type="InterPro" id="IPR032862">
    <property type="entry name" value="ALKBH6"/>
</dbReference>
<evidence type="ECO:0000256" key="1">
    <source>
        <dbReference type="ARBA" id="ARBA00004123"/>
    </source>
</evidence>
<sequence>MDMTEPNLSLNTIDSDGIPQAYYIPEFISEDEERYLLRQIYNAPKPKWKNLENRRLQVWGGDLAPSSKLLAQALPSFLTKYPDIVGRLQATGAFSKSKHGAPNHVIVNEYLPLQGIMPHEDGPSYHPVVATISLGSHTVFHYYRYKTESCSGAPRMSDSPSDHGQINDADPTQKSSPLGHGRVIEMTRPVLSLLLEPRSLVITTQQLYTDHLHGIDPLSEDVFLPSSSLCSDSVLTVQDSVGNYAQAGVRVANSTMIKDPKLREIVTNGGKLKRDARISLTCRDVENVVQVKSLR</sequence>
<comment type="subcellular location">
    <subcellularLocation>
        <location evidence="1">Nucleus</location>
    </subcellularLocation>
</comment>
<dbReference type="PANTHER" id="PTHR46030:SF1">
    <property type="entry name" value="ALPHA-KETOGLUTARATE-DEPENDENT DIOXYGENASE ALKB HOMOLOG 6"/>
    <property type="match status" value="1"/>
</dbReference>
<dbReference type="Gene3D" id="2.60.120.590">
    <property type="entry name" value="Alpha-ketoglutarate-dependent dioxygenase AlkB-like"/>
    <property type="match status" value="1"/>
</dbReference>
<evidence type="ECO:0000256" key="5">
    <source>
        <dbReference type="ARBA" id="ARBA00023002"/>
    </source>
</evidence>
<name>A0A9Q5HTZ9_SANBA</name>
<dbReference type="GO" id="GO:0051213">
    <property type="term" value="F:dioxygenase activity"/>
    <property type="evidence" value="ECO:0007669"/>
    <property type="project" value="UniProtKB-KW"/>
</dbReference>
<dbReference type="GO" id="GO:0046872">
    <property type="term" value="F:metal ion binding"/>
    <property type="evidence" value="ECO:0007669"/>
    <property type="project" value="UniProtKB-KW"/>
</dbReference>
<keyword evidence="11" id="KW-1185">Reference proteome</keyword>
<keyword evidence="7" id="KW-0539">Nucleus</keyword>
<dbReference type="Pfam" id="PF13532">
    <property type="entry name" value="2OG-FeII_Oxy_2"/>
    <property type="match status" value="1"/>
</dbReference>
<evidence type="ECO:0000256" key="7">
    <source>
        <dbReference type="ARBA" id="ARBA00023242"/>
    </source>
</evidence>